<dbReference type="EMBL" id="JAHLFG010000054">
    <property type="protein sequence ID" value="MBU3826843.1"/>
    <property type="molecule type" value="Genomic_DNA"/>
</dbReference>
<reference evidence="1" key="1">
    <citation type="journal article" date="2021" name="PeerJ">
        <title>Extensive microbial diversity within the chicken gut microbiome revealed by metagenomics and culture.</title>
        <authorList>
            <person name="Gilroy R."/>
            <person name="Ravi A."/>
            <person name="Getino M."/>
            <person name="Pursley I."/>
            <person name="Horton D.L."/>
            <person name="Alikhan N.F."/>
            <person name="Baker D."/>
            <person name="Gharbi K."/>
            <person name="Hall N."/>
            <person name="Watson M."/>
            <person name="Adriaenssens E.M."/>
            <person name="Foster-Nyarko E."/>
            <person name="Jarju S."/>
            <person name="Secka A."/>
            <person name="Antonio M."/>
            <person name="Oren A."/>
            <person name="Chaudhuri R.R."/>
            <person name="La Ragione R."/>
            <person name="Hildebrand F."/>
            <person name="Pallen M.J."/>
        </authorList>
    </citation>
    <scope>NUCLEOTIDE SEQUENCE</scope>
    <source>
        <strain evidence="1">687</strain>
    </source>
</reference>
<proteinExistence type="predicted"/>
<dbReference type="Proteomes" id="UP000824150">
    <property type="component" value="Unassembled WGS sequence"/>
</dbReference>
<protein>
    <submittedName>
        <fullName evidence="1">Lipoprotein</fullName>
    </submittedName>
</protein>
<reference evidence="1" key="2">
    <citation type="submission" date="2021-04" db="EMBL/GenBank/DDBJ databases">
        <authorList>
            <person name="Gilroy R."/>
        </authorList>
    </citation>
    <scope>NUCLEOTIDE SEQUENCE</scope>
    <source>
        <strain evidence="1">687</strain>
    </source>
</reference>
<evidence type="ECO:0000313" key="1">
    <source>
        <dbReference type="EMBL" id="MBU3826843.1"/>
    </source>
</evidence>
<organism evidence="1 2">
    <name type="scientific">Candidatus Anaerobiospirillum merdipullorum</name>
    <dbReference type="NCBI Taxonomy" id="2838450"/>
    <lineage>
        <taxon>Bacteria</taxon>
        <taxon>Pseudomonadati</taxon>
        <taxon>Pseudomonadota</taxon>
        <taxon>Gammaproteobacteria</taxon>
        <taxon>Aeromonadales</taxon>
        <taxon>Succinivibrionaceae</taxon>
        <taxon>Anaerobiospirillum</taxon>
    </lineage>
</organism>
<name>A0A9E2KPE7_9GAMM</name>
<evidence type="ECO:0000313" key="2">
    <source>
        <dbReference type="Proteomes" id="UP000824150"/>
    </source>
</evidence>
<sequence>MKYTALMLTLAALGMAGCGLKYDLYMPHESEEPATTANGQLAPTTVTLLSTQESATAPQAAK</sequence>
<dbReference type="PROSITE" id="PS51257">
    <property type="entry name" value="PROKAR_LIPOPROTEIN"/>
    <property type="match status" value="1"/>
</dbReference>
<accession>A0A9E2KPE7</accession>
<comment type="caution">
    <text evidence="1">The sequence shown here is derived from an EMBL/GenBank/DDBJ whole genome shotgun (WGS) entry which is preliminary data.</text>
</comment>
<dbReference type="AlphaFoldDB" id="A0A9E2KPE7"/>
<gene>
    <name evidence="1" type="ORF">IAA31_05075</name>
</gene>
<keyword evidence="1" id="KW-0449">Lipoprotein</keyword>